<dbReference type="Pfam" id="PF13549">
    <property type="entry name" value="ATP-grasp_5"/>
    <property type="match status" value="1"/>
</dbReference>
<dbReference type="InterPro" id="IPR016181">
    <property type="entry name" value="Acyl_CoA_acyltransferase"/>
</dbReference>
<sequence length="885" mass="93735">MTTRNLDALFQPKSIALVGASNAPGSVGQVLSRNLLESGFAGPVLPVSLSARAIRSSIAYQSVADLPMAPDLAVVATPAHAVPRVVADLAERGCRAAIVISAGVEGEGRQAMLDASKPSLMRILGPNCLGFMSPRRGINASFAHLSPSPGGLALVSQSGAIAAAAIDWAHARGVGFSHLLTIGDAADIDFGDLLDYLALDHETHGILLYVESISDARKFMTAGRIASRTKPVVVVKAGRSAGGAKAAFTHSGALAGSDLVYEAAFRRAGMLRVGGLRELFDAVTTLGVGLRVYGDRLAILTNGGGAGVMAVDALEARNGRVAELSEDTLQRLAAAAPAHWSGTNPVDILGDAHAPLYGKALEILLEDRGADAVLVMNCPTAVEDSTFAADAVVETLKAKRYHRPVLSAWLGQTAVAEGRRRLAAAGVPAHETPDEAVRAFMHLVNHRKNQEALVRTPAGLPGEPDLEAARSVIAAARADGRLTLTDPEARALLRAYGVPVLESQEARTPEEAAAAAVEMKGPVALKILSPDISHKSELGGVALGLNGADEILSEAHTMLQRITKARPEARIEGFVVEPMVHRPQAQELLVGVAQDPLFGPIVMFGAGGISVEVIADRVVGLPPLDDVLARDMVSRTRISHLLQGYRDHGPADMEAITGVMTRLSQLAVGEPEIAELDINPLLADADGVIVLDARVRLRPEGAERARMAILPYPRNLRREVEIGGESVVVRAIRPQDGPAIAAMVEASSAEDVRLRFRSGFRTLPPGWPERLSQIDYDREMALVALDRDRKILGVSRLAGDPQGETAEFALMVRTDQQHKGLGRLLLNAILEYAAAKGLREVWGDVARENAPMLATAKNLGFVKTPSDDFTRVKIVRTLEPDQVPA</sequence>
<dbReference type="Gene3D" id="3.30.1490.20">
    <property type="entry name" value="ATP-grasp fold, A domain"/>
    <property type="match status" value="1"/>
</dbReference>
<reference evidence="8 9" key="1">
    <citation type="submission" date="2024-06" db="EMBL/GenBank/DDBJ databases">
        <title>Genomic Encyclopedia of Type Strains, Phase IV (KMG-IV): sequencing the most valuable type-strain genomes for metagenomic binning, comparative biology and taxonomic classification.</title>
        <authorList>
            <person name="Goeker M."/>
        </authorList>
    </citation>
    <scope>NUCLEOTIDE SEQUENCE [LARGE SCALE GENOMIC DNA]</scope>
    <source>
        <strain evidence="8 9">DSM 17809</strain>
    </source>
</reference>
<gene>
    <name evidence="8" type="ORF">ABID41_002639</name>
</gene>
<dbReference type="InterPro" id="IPR011761">
    <property type="entry name" value="ATP-grasp"/>
</dbReference>
<dbReference type="Gene3D" id="3.40.50.720">
    <property type="entry name" value="NAD(P)-binding Rossmann-like Domain"/>
    <property type="match status" value="1"/>
</dbReference>
<feature type="domain" description="N-acetyltransferase" evidence="7">
    <location>
        <begin position="727"/>
        <end position="879"/>
    </location>
</feature>
<keyword evidence="3 5" id="KW-0547">Nucleotide-binding</keyword>
<dbReference type="SUPFAM" id="SSF55729">
    <property type="entry name" value="Acyl-CoA N-acyltransferases (Nat)"/>
    <property type="match status" value="1"/>
</dbReference>
<organism evidence="8 9">
    <name type="scientific">Phenylobacterium koreense</name>
    <dbReference type="NCBI Taxonomy" id="266125"/>
    <lineage>
        <taxon>Bacteria</taxon>
        <taxon>Pseudomonadati</taxon>
        <taxon>Pseudomonadota</taxon>
        <taxon>Alphaproteobacteria</taxon>
        <taxon>Caulobacterales</taxon>
        <taxon>Caulobacteraceae</taxon>
        <taxon>Phenylobacterium</taxon>
    </lineage>
</organism>
<dbReference type="SMART" id="SM00881">
    <property type="entry name" value="CoA_binding"/>
    <property type="match status" value="1"/>
</dbReference>
<dbReference type="PROSITE" id="PS51186">
    <property type="entry name" value="GNAT"/>
    <property type="match status" value="1"/>
</dbReference>
<dbReference type="InterPro" id="IPR032875">
    <property type="entry name" value="Succ_CoA_lig_flav_dom"/>
</dbReference>
<dbReference type="Proteomes" id="UP001549110">
    <property type="component" value="Unassembled WGS sequence"/>
</dbReference>
<evidence type="ECO:0000259" key="6">
    <source>
        <dbReference type="PROSITE" id="PS50975"/>
    </source>
</evidence>
<dbReference type="PANTHER" id="PTHR43334:SF1">
    <property type="entry name" value="3-HYDROXYPROPIONATE--COA LIGASE [ADP-FORMING]"/>
    <property type="match status" value="1"/>
</dbReference>
<dbReference type="SUPFAM" id="SSF56059">
    <property type="entry name" value="Glutathione synthetase ATP-binding domain-like"/>
    <property type="match status" value="1"/>
</dbReference>
<feature type="domain" description="ATP-grasp" evidence="6">
    <location>
        <begin position="490"/>
        <end position="526"/>
    </location>
</feature>
<dbReference type="InterPro" id="IPR000182">
    <property type="entry name" value="GNAT_dom"/>
</dbReference>
<dbReference type="Pfam" id="PF13380">
    <property type="entry name" value="CoA_binding_2"/>
    <property type="match status" value="1"/>
</dbReference>
<dbReference type="Gene3D" id="3.40.50.261">
    <property type="entry name" value="Succinyl-CoA synthetase domains"/>
    <property type="match status" value="2"/>
</dbReference>
<keyword evidence="4 5" id="KW-0067">ATP-binding</keyword>
<dbReference type="InterPro" id="IPR013815">
    <property type="entry name" value="ATP_grasp_subdomain_1"/>
</dbReference>
<keyword evidence="2" id="KW-0436">Ligase</keyword>
<dbReference type="InterPro" id="IPR016102">
    <property type="entry name" value="Succinyl-CoA_synth-like"/>
</dbReference>
<proteinExistence type="predicted"/>
<dbReference type="Pfam" id="PF00583">
    <property type="entry name" value="Acetyltransf_1"/>
    <property type="match status" value="1"/>
</dbReference>
<dbReference type="CDD" id="cd04301">
    <property type="entry name" value="NAT_SF"/>
    <property type="match status" value="1"/>
</dbReference>
<name>A0ABV2EKF4_9CAUL</name>
<evidence type="ECO:0000259" key="7">
    <source>
        <dbReference type="PROSITE" id="PS51186"/>
    </source>
</evidence>
<evidence type="ECO:0000256" key="2">
    <source>
        <dbReference type="ARBA" id="ARBA00022598"/>
    </source>
</evidence>
<accession>A0ABV2EKF4</accession>
<keyword evidence="1" id="KW-0816">Tricarboxylic acid cycle</keyword>
<dbReference type="InterPro" id="IPR051538">
    <property type="entry name" value="Acyl-CoA_Synth/Transferase"/>
</dbReference>
<dbReference type="InterPro" id="IPR003781">
    <property type="entry name" value="CoA-bd"/>
</dbReference>
<dbReference type="PANTHER" id="PTHR43334">
    <property type="entry name" value="ACETATE--COA LIGASE [ADP-FORMING]"/>
    <property type="match status" value="1"/>
</dbReference>
<evidence type="ECO:0000256" key="5">
    <source>
        <dbReference type="PROSITE-ProRule" id="PRU00409"/>
    </source>
</evidence>
<evidence type="ECO:0000256" key="1">
    <source>
        <dbReference type="ARBA" id="ARBA00022532"/>
    </source>
</evidence>
<dbReference type="SUPFAM" id="SSF51735">
    <property type="entry name" value="NAD(P)-binding Rossmann-fold domains"/>
    <property type="match status" value="1"/>
</dbReference>
<dbReference type="Pfam" id="PF13607">
    <property type="entry name" value="Succ_CoA_lig"/>
    <property type="match status" value="1"/>
</dbReference>
<dbReference type="PROSITE" id="PS50975">
    <property type="entry name" value="ATP_GRASP"/>
    <property type="match status" value="1"/>
</dbReference>
<dbReference type="Gene3D" id="3.30.470.20">
    <property type="entry name" value="ATP-grasp fold, B domain"/>
    <property type="match status" value="1"/>
</dbReference>
<evidence type="ECO:0000313" key="8">
    <source>
        <dbReference type="EMBL" id="MET3527521.1"/>
    </source>
</evidence>
<dbReference type="EMBL" id="JBEPLU010000002">
    <property type="protein sequence ID" value="MET3527521.1"/>
    <property type="molecule type" value="Genomic_DNA"/>
</dbReference>
<dbReference type="InterPro" id="IPR036291">
    <property type="entry name" value="NAD(P)-bd_dom_sf"/>
</dbReference>
<evidence type="ECO:0000256" key="3">
    <source>
        <dbReference type="ARBA" id="ARBA00022741"/>
    </source>
</evidence>
<dbReference type="Gene3D" id="3.40.630.30">
    <property type="match status" value="1"/>
</dbReference>
<dbReference type="InterPro" id="IPR043938">
    <property type="entry name" value="Ligase_CoA_dom"/>
</dbReference>
<comment type="caution">
    <text evidence="8">The sequence shown here is derived from an EMBL/GenBank/DDBJ whole genome shotgun (WGS) entry which is preliminary data.</text>
</comment>
<dbReference type="Pfam" id="PF19045">
    <property type="entry name" value="Ligase_CoA_2"/>
    <property type="match status" value="1"/>
</dbReference>
<dbReference type="RefSeq" id="WP_331929033.1">
    <property type="nucleotide sequence ID" value="NZ_JBEPLU010000002.1"/>
</dbReference>
<keyword evidence="9" id="KW-1185">Reference proteome</keyword>
<evidence type="ECO:0000313" key="9">
    <source>
        <dbReference type="Proteomes" id="UP001549110"/>
    </source>
</evidence>
<evidence type="ECO:0000256" key="4">
    <source>
        <dbReference type="ARBA" id="ARBA00022840"/>
    </source>
</evidence>
<protein>
    <submittedName>
        <fullName evidence="8">Acetyltransferase</fullName>
    </submittedName>
</protein>
<dbReference type="SUPFAM" id="SSF52210">
    <property type="entry name" value="Succinyl-CoA synthetase domains"/>
    <property type="match status" value="2"/>
</dbReference>